<keyword evidence="3" id="KW-1185">Reference proteome</keyword>
<dbReference type="EMBL" id="DAKRPA010000088">
    <property type="protein sequence ID" value="DAZ99172.1"/>
    <property type="molecule type" value="Genomic_DNA"/>
</dbReference>
<dbReference type="AlphaFoldDB" id="A0AAV2YVS8"/>
<name>A0AAV2YVS8_9STRA</name>
<comment type="caution">
    <text evidence="2">The sequence shown here is derived from an EMBL/GenBank/DDBJ whole genome shotgun (WGS) entry which is preliminary data.</text>
</comment>
<reference evidence="2" key="2">
    <citation type="journal article" date="2023" name="Microbiol Resour">
        <title>Decontamination and Annotation of the Draft Genome Sequence of the Oomycete Lagenidium giganteum ARSEF 373.</title>
        <authorList>
            <person name="Morgan W.R."/>
            <person name="Tartar A."/>
        </authorList>
    </citation>
    <scope>NUCLEOTIDE SEQUENCE</scope>
    <source>
        <strain evidence="2">ARSEF 373</strain>
    </source>
</reference>
<accession>A0AAV2YVS8</accession>
<feature type="region of interest" description="Disordered" evidence="1">
    <location>
        <begin position="365"/>
        <end position="393"/>
    </location>
</feature>
<protein>
    <submittedName>
        <fullName evidence="2">Uncharacterized protein</fullName>
    </submittedName>
</protein>
<feature type="region of interest" description="Disordered" evidence="1">
    <location>
        <begin position="190"/>
        <end position="213"/>
    </location>
</feature>
<sequence>MVSNTSTSKKCPPNIRAPSVHSPVLVSPISVAHRNKMMDVKCGKKGANNWMRDQWVANLKKKRMQQVGGPVGLMPPGMSTDARAHAAATTQSHVSARNRNGNRNPRQLSLQQQAPVQSMAGDLHASMTDKDLGLLHPSMFFNDLGCFEIESQTFTRLTPTCESNGGLLTDHLSSSAPDDKVDPKKWLKPMLKKRSSALDPNQPKPRTPRRKLNCGNAFEDIDSLSSSPAHSYSSVGTPSNFNAEITRMWGPELDFGTHGYVDTFLDLPTPKSAEMPLVSSTSFQTHANRNDDQDRQLEQPKLIRATSIEQEGLSQYFEQANLGAPSMKVSAGPKSNAKKGVSHTNSYNTCAAVVDDCFGKMLPSHQVPSNSTRGRVSHVTPRGGRTGDNNFDHKNMPEFETLLEEYKFNDIDQDLDSFYLDTIESFGGELDLIS</sequence>
<gene>
    <name evidence="2" type="ORF">N0F65_008205</name>
</gene>
<evidence type="ECO:0000313" key="3">
    <source>
        <dbReference type="Proteomes" id="UP001146120"/>
    </source>
</evidence>
<reference evidence="2" key="1">
    <citation type="submission" date="2022-11" db="EMBL/GenBank/DDBJ databases">
        <authorList>
            <person name="Morgan W.R."/>
            <person name="Tartar A."/>
        </authorList>
    </citation>
    <scope>NUCLEOTIDE SEQUENCE</scope>
    <source>
        <strain evidence="2">ARSEF 373</strain>
    </source>
</reference>
<evidence type="ECO:0000313" key="2">
    <source>
        <dbReference type="EMBL" id="DAZ99172.1"/>
    </source>
</evidence>
<dbReference type="Proteomes" id="UP001146120">
    <property type="component" value="Unassembled WGS sequence"/>
</dbReference>
<organism evidence="2 3">
    <name type="scientific">Lagenidium giganteum</name>
    <dbReference type="NCBI Taxonomy" id="4803"/>
    <lineage>
        <taxon>Eukaryota</taxon>
        <taxon>Sar</taxon>
        <taxon>Stramenopiles</taxon>
        <taxon>Oomycota</taxon>
        <taxon>Peronosporomycetes</taxon>
        <taxon>Pythiales</taxon>
        <taxon>Pythiaceae</taxon>
    </lineage>
</organism>
<evidence type="ECO:0000256" key="1">
    <source>
        <dbReference type="SAM" id="MobiDB-lite"/>
    </source>
</evidence>
<proteinExistence type="predicted"/>